<keyword evidence="2" id="KW-1185">Reference proteome</keyword>
<dbReference type="OrthoDB" id="3235673at2759"/>
<accession>A0A0D7BH67</accession>
<sequence length="350" mass="39245">MVSETFDDFSTNQHVVLSAAPTPDDLIRHPDLCFDDGNLAVLAGPYYFLVHQGLLARHSPVLHDALDKIACSSRRIEERPVFPIDDASPEHVYMFLCALYDGVSNVLCKGGKSAFDLVAGILRLATRYQVLHIRQDLLGGLAADWPDNLQDWDARESRAMDNNSVYRPRDVFPHPIAVINLCREISAAQLLPSALYDLSRAAPHAIVQDAVDKHLPEDVLLDVLKGREHASRFLSTFVVNYLEGRTPSPTCAYQTQGRPNSNQRTCQSTYEAITFELLRDVNGVVCQRSSDPLFAILEAKVMQSTLDRLPAGYRACKHCRSEFNGVVFRARADLWRHLPEWFGVELATWA</sequence>
<gene>
    <name evidence="1" type="ORF">CYLTODRAFT_224673</name>
</gene>
<evidence type="ECO:0008006" key="3">
    <source>
        <dbReference type="Google" id="ProtNLM"/>
    </source>
</evidence>
<evidence type="ECO:0000313" key="2">
    <source>
        <dbReference type="Proteomes" id="UP000054007"/>
    </source>
</evidence>
<dbReference type="Proteomes" id="UP000054007">
    <property type="component" value="Unassembled WGS sequence"/>
</dbReference>
<protein>
    <recommendedName>
        <fullName evidence="3">BTB domain-containing protein</fullName>
    </recommendedName>
</protein>
<organism evidence="1 2">
    <name type="scientific">Cylindrobasidium torrendii FP15055 ss-10</name>
    <dbReference type="NCBI Taxonomy" id="1314674"/>
    <lineage>
        <taxon>Eukaryota</taxon>
        <taxon>Fungi</taxon>
        <taxon>Dikarya</taxon>
        <taxon>Basidiomycota</taxon>
        <taxon>Agaricomycotina</taxon>
        <taxon>Agaricomycetes</taxon>
        <taxon>Agaricomycetidae</taxon>
        <taxon>Agaricales</taxon>
        <taxon>Marasmiineae</taxon>
        <taxon>Physalacriaceae</taxon>
        <taxon>Cylindrobasidium</taxon>
    </lineage>
</organism>
<dbReference type="EMBL" id="KN880482">
    <property type="protein sequence ID" value="KIY69515.1"/>
    <property type="molecule type" value="Genomic_DNA"/>
</dbReference>
<reference evidence="1 2" key="1">
    <citation type="journal article" date="2015" name="Fungal Genet. Biol.">
        <title>Evolution of novel wood decay mechanisms in Agaricales revealed by the genome sequences of Fistulina hepatica and Cylindrobasidium torrendii.</title>
        <authorList>
            <person name="Floudas D."/>
            <person name="Held B.W."/>
            <person name="Riley R."/>
            <person name="Nagy L.G."/>
            <person name="Koehler G."/>
            <person name="Ransdell A.S."/>
            <person name="Younus H."/>
            <person name="Chow J."/>
            <person name="Chiniquy J."/>
            <person name="Lipzen A."/>
            <person name="Tritt A."/>
            <person name="Sun H."/>
            <person name="Haridas S."/>
            <person name="LaButti K."/>
            <person name="Ohm R.A."/>
            <person name="Kues U."/>
            <person name="Blanchette R.A."/>
            <person name="Grigoriev I.V."/>
            <person name="Minto R.E."/>
            <person name="Hibbett D.S."/>
        </authorList>
    </citation>
    <scope>NUCLEOTIDE SEQUENCE [LARGE SCALE GENOMIC DNA]</scope>
    <source>
        <strain evidence="1 2">FP15055 ss-10</strain>
    </source>
</reference>
<dbReference type="Gene3D" id="3.30.710.10">
    <property type="entry name" value="Potassium Channel Kv1.1, Chain A"/>
    <property type="match status" value="1"/>
</dbReference>
<dbReference type="STRING" id="1314674.A0A0D7BH67"/>
<dbReference type="InterPro" id="IPR011333">
    <property type="entry name" value="SKP1/BTB/POZ_sf"/>
</dbReference>
<dbReference type="SUPFAM" id="SSF54695">
    <property type="entry name" value="POZ domain"/>
    <property type="match status" value="1"/>
</dbReference>
<proteinExistence type="predicted"/>
<dbReference type="AlphaFoldDB" id="A0A0D7BH67"/>
<name>A0A0D7BH67_9AGAR</name>
<evidence type="ECO:0000313" key="1">
    <source>
        <dbReference type="EMBL" id="KIY69515.1"/>
    </source>
</evidence>